<dbReference type="Gene3D" id="2.40.70.10">
    <property type="entry name" value="Acid Proteases"/>
    <property type="match status" value="1"/>
</dbReference>
<evidence type="ECO:0000313" key="4">
    <source>
        <dbReference type="Proteomes" id="UP000094070"/>
    </source>
</evidence>
<protein>
    <recommendedName>
        <fullName evidence="2">Retropepsin-like aspartic endopeptidase domain-containing protein</fullName>
    </recommendedName>
</protein>
<dbReference type="PANTHER" id="PTHR38037">
    <property type="entry name" value="ZN_PROTEASE DOMAIN-CONTAINING PROTEIN"/>
    <property type="match status" value="1"/>
</dbReference>
<evidence type="ECO:0000259" key="2">
    <source>
        <dbReference type="Pfam" id="PF05618"/>
    </source>
</evidence>
<feature type="domain" description="Retropepsin-like aspartic endopeptidase" evidence="2">
    <location>
        <begin position="41"/>
        <end position="173"/>
    </location>
</feature>
<dbReference type="InterPro" id="IPR008503">
    <property type="entry name" value="Asp_endopeptidase"/>
</dbReference>
<reference evidence="3 4" key="1">
    <citation type="journal article" date="2012" name="Science">
        <title>Ecological populations of bacteria act as socially cohesive units of antibiotic production and resistance.</title>
        <authorList>
            <person name="Cordero O.X."/>
            <person name="Wildschutte H."/>
            <person name="Kirkup B."/>
            <person name="Proehl S."/>
            <person name="Ngo L."/>
            <person name="Hussain F."/>
            <person name="Le Roux F."/>
            <person name="Mincer T."/>
            <person name="Polz M.F."/>
        </authorList>
    </citation>
    <scope>NUCLEOTIDE SEQUENCE [LARGE SCALE GENOMIC DNA]</scope>
    <source>
        <strain evidence="3 4">1S-45</strain>
    </source>
</reference>
<dbReference type="InterPro" id="IPR021109">
    <property type="entry name" value="Peptidase_aspartic_dom_sf"/>
</dbReference>
<dbReference type="Proteomes" id="UP000094070">
    <property type="component" value="Unassembled WGS sequence"/>
</dbReference>
<dbReference type="SUPFAM" id="SSF50630">
    <property type="entry name" value="Acid proteases"/>
    <property type="match status" value="1"/>
</dbReference>
<gene>
    <name evidence="3" type="ORF">A1QC_03235</name>
</gene>
<dbReference type="STRING" id="1188252.A1QC_03235"/>
<organism evidence="3 4">
    <name type="scientific">Vibrio rumoiensis 1S-45</name>
    <dbReference type="NCBI Taxonomy" id="1188252"/>
    <lineage>
        <taxon>Bacteria</taxon>
        <taxon>Pseudomonadati</taxon>
        <taxon>Pseudomonadota</taxon>
        <taxon>Gammaproteobacteria</taxon>
        <taxon>Vibrionales</taxon>
        <taxon>Vibrionaceae</taxon>
        <taxon>Vibrio</taxon>
    </lineage>
</organism>
<name>A0A1E5E692_9VIBR</name>
<dbReference type="eggNOG" id="COG4067">
    <property type="taxonomic scope" value="Bacteria"/>
</dbReference>
<evidence type="ECO:0000313" key="3">
    <source>
        <dbReference type="EMBL" id="OEF30016.1"/>
    </source>
</evidence>
<dbReference type="AlphaFoldDB" id="A0A1E5E692"/>
<sequence>MMKTITALLSLSLLMPMAAIAADDGSAAATNNCDELGSKIVLGQKEWVTVVSSKQRTIARVDTGATTSSINAADIKTYQKDGKDMVDFKIKTKDAESDVVTLPVKRWVHIKQSSTLTASKRPIVSFDIQIGQKTYTTDFDLVDRSHMLDSILLGRSFLTHVAVVDVEQQYIQK</sequence>
<keyword evidence="4" id="KW-1185">Reference proteome</keyword>
<dbReference type="PANTHER" id="PTHR38037:SF2">
    <property type="entry name" value="ATP-DEPENDENT ZINC PROTEASE DOMAIN-CONTAINING PROTEIN-RELATED"/>
    <property type="match status" value="1"/>
</dbReference>
<feature type="signal peptide" evidence="1">
    <location>
        <begin position="1"/>
        <end position="21"/>
    </location>
</feature>
<proteinExistence type="predicted"/>
<keyword evidence="1" id="KW-0732">Signal</keyword>
<dbReference type="EMBL" id="AJYK02000003">
    <property type="protein sequence ID" value="OEF30016.1"/>
    <property type="molecule type" value="Genomic_DNA"/>
</dbReference>
<comment type="caution">
    <text evidence="3">The sequence shown here is derived from an EMBL/GenBank/DDBJ whole genome shotgun (WGS) entry which is preliminary data.</text>
</comment>
<evidence type="ECO:0000256" key="1">
    <source>
        <dbReference type="SAM" id="SignalP"/>
    </source>
</evidence>
<feature type="chain" id="PRO_5009174714" description="Retropepsin-like aspartic endopeptidase domain-containing protein" evidence="1">
    <location>
        <begin position="22"/>
        <end position="173"/>
    </location>
</feature>
<accession>A0A1E5E692</accession>
<dbReference type="Pfam" id="PF05618">
    <property type="entry name" value="Zn_protease"/>
    <property type="match status" value="1"/>
</dbReference>